<feature type="domain" description="Rab-GAP TBC" evidence="4">
    <location>
        <begin position="65"/>
        <end position="250"/>
    </location>
</feature>
<evidence type="ECO:0000256" key="1">
    <source>
        <dbReference type="ARBA" id="ARBA00022468"/>
    </source>
</evidence>
<dbReference type="PANTHER" id="PTHR47219">
    <property type="entry name" value="RAB GTPASE-ACTIVATING PROTEIN 1-LIKE"/>
    <property type="match status" value="1"/>
</dbReference>
<dbReference type="PANTHER" id="PTHR47219:SF10">
    <property type="entry name" value="GROWTH HORMONE-REGULATED TBC PROTEIN 1"/>
    <property type="match status" value="1"/>
</dbReference>
<dbReference type="EMBL" id="GFDF01003623">
    <property type="protein sequence ID" value="JAV10461.1"/>
    <property type="molecule type" value="Transcribed_RNA"/>
</dbReference>
<dbReference type="GO" id="GO:0005096">
    <property type="term" value="F:GTPase activator activity"/>
    <property type="evidence" value="ECO:0007669"/>
    <property type="project" value="UniProtKB-KW"/>
</dbReference>
<reference evidence="5" key="1">
    <citation type="submission" date="2016-12" db="EMBL/GenBank/DDBJ databases">
        <title>An insight into the sialome and mialome of the sand fly, Nyssomyia neivai.</title>
        <authorList>
            <person name="Sebastian V."/>
            <person name="Goulart T.M."/>
            <person name="Oliveira W."/>
            <person name="Calvo E."/>
            <person name="Oliveira L.F."/>
            <person name="Pinto M.C."/>
            <person name="Rosselino A.M."/>
            <person name="Ribeiro J.M."/>
        </authorList>
    </citation>
    <scope>NUCLEOTIDE SEQUENCE</scope>
</reference>
<name>A0A1L8DVJ4_9DIPT</name>
<evidence type="ECO:0000256" key="2">
    <source>
        <dbReference type="ARBA" id="ARBA00043879"/>
    </source>
</evidence>
<dbReference type="Gene3D" id="1.10.10.750">
    <property type="entry name" value="Ypt/Rab-GAP domain of gyp1p, domain 1"/>
    <property type="match status" value="1"/>
</dbReference>
<dbReference type="FunFam" id="1.10.472.80:FF:000029">
    <property type="entry name" value="Growth hormone-regulated TBC protein 1"/>
    <property type="match status" value="1"/>
</dbReference>
<evidence type="ECO:0000256" key="3">
    <source>
        <dbReference type="ARBA" id="ARBA00070878"/>
    </source>
</evidence>
<sequence length="330" mass="38163">MTSKFSDVDEYGFERPMDFDYANYEIIMSEYLKVLARRQMQWEKLMRRHDPTIMNRALKRYIRKGVPGHLRGIVWMKTSGASVAKASTPGLYGKLLLEQHDEDVVELIKIDLPRTFPNNIFFPNIQNQLFNILVAYAHLNKDVGYCQGLNYIAGLLLIVTKDEESTFWLLRHIVESIAPNYHTKSMSGLIVDIGVLNELLRVRVPDVHAHIKVIGLPWAVIVTKWFICLFAEVLPIETVLRIWDCLFSEGYKILFRVSLTLVLRHRDTLMATEDISQLANVFREMLQSTMVTNCHEFMNSIFTIPGSIRRRDIESLRAQVVQSDIQSVIC</sequence>
<dbReference type="SUPFAM" id="SSF47923">
    <property type="entry name" value="Ypt/Rab-GAP domain of gyp1p"/>
    <property type="match status" value="2"/>
</dbReference>
<dbReference type="InterPro" id="IPR050302">
    <property type="entry name" value="Rab_GAP_TBC_domain"/>
</dbReference>
<dbReference type="PROSITE" id="PS50086">
    <property type="entry name" value="TBC_RABGAP"/>
    <property type="match status" value="1"/>
</dbReference>
<evidence type="ECO:0000259" key="4">
    <source>
        <dbReference type="PROSITE" id="PS50086"/>
    </source>
</evidence>
<organism evidence="5">
    <name type="scientific">Nyssomyia neivai</name>
    <dbReference type="NCBI Taxonomy" id="330878"/>
    <lineage>
        <taxon>Eukaryota</taxon>
        <taxon>Metazoa</taxon>
        <taxon>Ecdysozoa</taxon>
        <taxon>Arthropoda</taxon>
        <taxon>Hexapoda</taxon>
        <taxon>Insecta</taxon>
        <taxon>Pterygota</taxon>
        <taxon>Neoptera</taxon>
        <taxon>Endopterygota</taxon>
        <taxon>Diptera</taxon>
        <taxon>Nematocera</taxon>
        <taxon>Psychodoidea</taxon>
        <taxon>Psychodidae</taxon>
        <taxon>Nyssomyia</taxon>
    </lineage>
</organism>
<accession>A0A1L8DVJ4</accession>
<dbReference type="GO" id="GO:0031267">
    <property type="term" value="F:small GTPase binding"/>
    <property type="evidence" value="ECO:0007669"/>
    <property type="project" value="TreeGrafter"/>
</dbReference>
<dbReference type="SMART" id="SM00164">
    <property type="entry name" value="TBC"/>
    <property type="match status" value="1"/>
</dbReference>
<proteinExistence type="predicted"/>
<dbReference type="InterPro" id="IPR000195">
    <property type="entry name" value="Rab-GAP-TBC_dom"/>
</dbReference>
<dbReference type="FunFam" id="1.10.8.270:FF:000016">
    <property type="entry name" value="TBC1 domain family member 2A"/>
    <property type="match status" value="1"/>
</dbReference>
<dbReference type="InterPro" id="IPR035969">
    <property type="entry name" value="Rab-GAP_TBC_sf"/>
</dbReference>
<dbReference type="AlphaFoldDB" id="A0A1L8DVJ4"/>
<protein>
    <recommendedName>
        <fullName evidence="3">Growth hormone-regulated TBC protein 1</fullName>
    </recommendedName>
</protein>
<dbReference type="Pfam" id="PF00566">
    <property type="entry name" value="RabGAP-TBC"/>
    <property type="match status" value="1"/>
</dbReference>
<keyword evidence="1" id="KW-0343">GTPase activation</keyword>
<comment type="function">
    <text evidence="2">May act as a GTPase-activating protein for Rab family protein(s).</text>
</comment>
<dbReference type="Gene3D" id="1.10.472.80">
    <property type="entry name" value="Ypt/Rab-GAP domain of gyp1p, domain 3"/>
    <property type="match status" value="1"/>
</dbReference>
<dbReference type="Gene3D" id="1.10.8.270">
    <property type="entry name" value="putative rabgap domain of human tbc1 domain family member 14 like domains"/>
    <property type="match status" value="1"/>
</dbReference>
<evidence type="ECO:0000313" key="5">
    <source>
        <dbReference type="EMBL" id="JAV10461.1"/>
    </source>
</evidence>